<comment type="caution">
    <text evidence="8">The sequence shown here is derived from an EMBL/GenBank/DDBJ whole genome shotgun (WGS) entry which is preliminary data.</text>
</comment>
<evidence type="ECO:0000313" key="8">
    <source>
        <dbReference type="EMBL" id="KAK2185532.1"/>
    </source>
</evidence>
<dbReference type="InterPro" id="IPR013025">
    <property type="entry name" value="Ribosomal_uL23-like"/>
</dbReference>
<dbReference type="EMBL" id="JAODUO010000231">
    <property type="protein sequence ID" value="KAK2185532.1"/>
    <property type="molecule type" value="Genomic_DNA"/>
</dbReference>
<keyword evidence="3" id="KW-0689">Ribosomal protein</keyword>
<accession>A0AAD9NZW1</accession>
<evidence type="ECO:0000256" key="3">
    <source>
        <dbReference type="ARBA" id="ARBA00022980"/>
    </source>
</evidence>
<dbReference type="Gene3D" id="3.30.70.330">
    <property type="match status" value="1"/>
</dbReference>
<evidence type="ECO:0000256" key="4">
    <source>
        <dbReference type="ARBA" id="ARBA00023128"/>
    </source>
</evidence>
<keyword evidence="4" id="KW-0496">Mitochondrion</keyword>
<organism evidence="8 9">
    <name type="scientific">Ridgeia piscesae</name>
    <name type="common">Tubeworm</name>
    <dbReference type="NCBI Taxonomy" id="27915"/>
    <lineage>
        <taxon>Eukaryota</taxon>
        <taxon>Metazoa</taxon>
        <taxon>Spiralia</taxon>
        <taxon>Lophotrochozoa</taxon>
        <taxon>Annelida</taxon>
        <taxon>Polychaeta</taxon>
        <taxon>Sedentaria</taxon>
        <taxon>Canalipalpata</taxon>
        <taxon>Sabellida</taxon>
        <taxon>Siboglinidae</taxon>
        <taxon>Ridgeia</taxon>
    </lineage>
</organism>
<dbReference type="InterPro" id="IPR012678">
    <property type="entry name" value="Ribosomal_uL23/eL15/eS24_sf"/>
</dbReference>
<comment type="subcellular location">
    <subcellularLocation>
        <location evidence="1">Mitochondrion</location>
    </subcellularLocation>
</comment>
<dbReference type="GO" id="GO:0032543">
    <property type="term" value="P:mitochondrial translation"/>
    <property type="evidence" value="ECO:0007669"/>
    <property type="project" value="TreeGrafter"/>
</dbReference>
<evidence type="ECO:0000256" key="1">
    <source>
        <dbReference type="ARBA" id="ARBA00004173"/>
    </source>
</evidence>
<dbReference type="FunFam" id="3.30.70.330:FF:000284">
    <property type="entry name" value="39S ribosomal protein L23, mitochondrial"/>
    <property type="match status" value="1"/>
</dbReference>
<evidence type="ECO:0000256" key="6">
    <source>
        <dbReference type="ARBA" id="ARBA00039977"/>
    </source>
</evidence>
<dbReference type="Proteomes" id="UP001209878">
    <property type="component" value="Unassembled WGS sequence"/>
</dbReference>
<evidence type="ECO:0000256" key="5">
    <source>
        <dbReference type="ARBA" id="ARBA00023274"/>
    </source>
</evidence>
<dbReference type="PANTHER" id="PTHR12059:SF5">
    <property type="entry name" value="LARGE RIBOSOMAL SUBUNIT PROTEIN UL23M"/>
    <property type="match status" value="1"/>
</dbReference>
<dbReference type="GO" id="GO:0003735">
    <property type="term" value="F:structural constituent of ribosome"/>
    <property type="evidence" value="ECO:0007669"/>
    <property type="project" value="InterPro"/>
</dbReference>
<dbReference type="InterPro" id="IPR012677">
    <property type="entry name" value="Nucleotide-bd_a/b_plait_sf"/>
</dbReference>
<gene>
    <name evidence="8" type="ORF">NP493_231g01065</name>
</gene>
<evidence type="ECO:0000256" key="2">
    <source>
        <dbReference type="ARBA" id="ARBA00006700"/>
    </source>
</evidence>
<comment type="similarity">
    <text evidence="2">Belongs to the universal ribosomal protein uL23 family.</text>
</comment>
<reference evidence="8" key="1">
    <citation type="journal article" date="2023" name="Mol. Biol. Evol.">
        <title>Third-Generation Sequencing Reveals the Adaptive Role of the Epigenome in Three Deep-Sea Polychaetes.</title>
        <authorList>
            <person name="Perez M."/>
            <person name="Aroh O."/>
            <person name="Sun Y."/>
            <person name="Lan Y."/>
            <person name="Juniper S.K."/>
            <person name="Young C.R."/>
            <person name="Angers B."/>
            <person name="Qian P.Y."/>
        </authorList>
    </citation>
    <scope>NUCLEOTIDE SEQUENCE</scope>
    <source>
        <strain evidence="8">R07B-5</strain>
    </source>
</reference>
<protein>
    <recommendedName>
        <fullName evidence="6">Large ribosomal subunit protein uL23m</fullName>
    </recommendedName>
    <alternativeName>
        <fullName evidence="7">39S ribosomal protein L23, mitochondrial</fullName>
    </alternativeName>
</protein>
<sequence>MSSYKLPKFAKYVPLWKRTVPQYPLYWKGNPQLRVFMPLFWMKMVKPEEKVPHGSVRFEVHPQMTKYDIKNYLEKIYQVPVQSVATEMVRGKERKHPTYGFNIQPEDNFKMATVQLAVGHHFEFPELFKAKKTSAEKSTEDFRKAVNESRREMPKIWDRMDLPPWFR</sequence>
<name>A0AAD9NZW1_RIDPI</name>
<dbReference type="PANTHER" id="PTHR12059">
    <property type="entry name" value="RIBOSOMAL PROTEIN L23-RELATED"/>
    <property type="match status" value="1"/>
</dbReference>
<dbReference type="SUPFAM" id="SSF54189">
    <property type="entry name" value="Ribosomal proteins S24e, L23 and L15e"/>
    <property type="match status" value="1"/>
</dbReference>
<proteinExistence type="inferred from homology"/>
<keyword evidence="5" id="KW-0687">Ribonucleoprotein</keyword>
<dbReference type="Pfam" id="PF00276">
    <property type="entry name" value="Ribosomal_L23"/>
    <property type="match status" value="1"/>
</dbReference>
<keyword evidence="9" id="KW-1185">Reference proteome</keyword>
<evidence type="ECO:0000313" key="9">
    <source>
        <dbReference type="Proteomes" id="UP001209878"/>
    </source>
</evidence>
<dbReference type="GO" id="GO:0005762">
    <property type="term" value="C:mitochondrial large ribosomal subunit"/>
    <property type="evidence" value="ECO:0007669"/>
    <property type="project" value="TreeGrafter"/>
</dbReference>
<dbReference type="AlphaFoldDB" id="A0AAD9NZW1"/>
<evidence type="ECO:0000256" key="7">
    <source>
        <dbReference type="ARBA" id="ARBA00041375"/>
    </source>
</evidence>